<evidence type="ECO:0000256" key="3">
    <source>
        <dbReference type="ARBA" id="ARBA00022475"/>
    </source>
</evidence>
<keyword evidence="9" id="KW-1185">Reference proteome</keyword>
<protein>
    <recommendedName>
        <fullName evidence="10">Fusaric acid resistance protein</fullName>
    </recommendedName>
</protein>
<feature type="transmembrane region" description="Helical" evidence="7">
    <location>
        <begin position="475"/>
        <end position="495"/>
    </location>
</feature>
<dbReference type="PANTHER" id="PTHR30509">
    <property type="entry name" value="P-HYDROXYBENZOIC ACID EFFLUX PUMP SUBUNIT-RELATED"/>
    <property type="match status" value="1"/>
</dbReference>
<sequence length="647" mass="71101">MRSAKEQESNGGAFFSASAFGARSLRFAGELEDRWRQKLRWLLAPSLADVTFAVRSALAAGLSLLIAMWMELDSPQWAPLTVWVVAQSSRGESLSKARWRIAGTVLGCVVAIALISAFPQASALFFCALALWIGFCCGLATFLESYRAYGLVLTGFTSAIVATGAIAQPDDVFNVAIARGTYIVLGVVCEAVLAMLFSPYMREQARKNLDNRLEGALRAVTALVKDLITGKADAGAHAQVLTTLVSANSRIEFDALEIGGRTHIADHARAALSCMMVMLARARALSLLRGMDRDARYDDAGKSVPVALMADYEAAQRHIQAAEHPVRGDHFRFHIASRRHALESVENGVRACAGILGSWLVWEVTAWPSGAGFVSFVALVYGLLATRENPIVASGSFFKGACWCAAAAGLYALWVLPKITTPEILLMALMVPMTIGGLAARHASTAGYAFSFNMFFPVLLGPINDGRYDEQSFFNGALCFLLAVLFVGWTYRVVLPFRVDSHMRRTARWRRRRLRALAVQGSRTTIQQWLAESSDSLVRILRNAQNVPAPLRLAYMQDQLRLTSMGMCLITVRDAAHDKGLPVHVRRTLLLFLRKWAEGGSQATIWAQKMQSWVARQRRNTDERPVQEELEKVELMLKVIAVEGADT</sequence>
<organism evidence="8 9">
    <name type="scientific">Acetobacter senegalensis</name>
    <dbReference type="NCBI Taxonomy" id="446692"/>
    <lineage>
        <taxon>Bacteria</taxon>
        <taxon>Pseudomonadati</taxon>
        <taxon>Pseudomonadota</taxon>
        <taxon>Alphaproteobacteria</taxon>
        <taxon>Acetobacterales</taxon>
        <taxon>Acetobacteraceae</taxon>
        <taxon>Acetobacter</taxon>
    </lineage>
</organism>
<feature type="transmembrane region" description="Helical" evidence="7">
    <location>
        <begin position="148"/>
        <end position="167"/>
    </location>
</feature>
<dbReference type="InterPro" id="IPR006726">
    <property type="entry name" value="PHBA_efflux_AaeB/fusaric-R"/>
</dbReference>
<name>A0A0U5EZW0_9PROT</name>
<dbReference type="GO" id="GO:0022857">
    <property type="term" value="F:transmembrane transporter activity"/>
    <property type="evidence" value="ECO:0007669"/>
    <property type="project" value="InterPro"/>
</dbReference>
<dbReference type="KEGG" id="asz:ASN_3356"/>
<dbReference type="Proteomes" id="UP000056109">
    <property type="component" value="Chromosome I"/>
</dbReference>
<dbReference type="GO" id="GO:0005886">
    <property type="term" value="C:plasma membrane"/>
    <property type="evidence" value="ECO:0007669"/>
    <property type="project" value="UniProtKB-SubCell"/>
</dbReference>
<keyword evidence="4 7" id="KW-0812">Transmembrane</keyword>
<keyword evidence="3" id="KW-1003">Cell membrane</keyword>
<dbReference type="GeneID" id="34784305"/>
<keyword evidence="2" id="KW-0813">Transport</keyword>
<evidence type="ECO:0000256" key="6">
    <source>
        <dbReference type="ARBA" id="ARBA00023136"/>
    </source>
</evidence>
<evidence type="ECO:0008006" key="10">
    <source>
        <dbReference type="Google" id="ProtNLM"/>
    </source>
</evidence>
<feature type="transmembrane region" description="Helical" evidence="7">
    <location>
        <begin position="422"/>
        <end position="439"/>
    </location>
</feature>
<evidence type="ECO:0000256" key="4">
    <source>
        <dbReference type="ARBA" id="ARBA00022692"/>
    </source>
</evidence>
<evidence type="ECO:0000256" key="5">
    <source>
        <dbReference type="ARBA" id="ARBA00022989"/>
    </source>
</evidence>
<accession>A0A0U5EZW0</accession>
<gene>
    <name evidence="8" type="ORF">ASN_3356</name>
</gene>
<evidence type="ECO:0000256" key="7">
    <source>
        <dbReference type="SAM" id="Phobius"/>
    </source>
</evidence>
<keyword evidence="6 7" id="KW-0472">Membrane</keyword>
<evidence type="ECO:0000313" key="9">
    <source>
        <dbReference type="Proteomes" id="UP000056109"/>
    </source>
</evidence>
<dbReference type="RefSeq" id="WP_082666730.1">
    <property type="nucleotide sequence ID" value="NZ_LN606600.1"/>
</dbReference>
<reference evidence="9" key="1">
    <citation type="submission" date="2014-09" db="EMBL/GenBank/DDBJ databases">
        <authorList>
            <person name="Illeghems K.G."/>
        </authorList>
    </citation>
    <scope>NUCLEOTIDE SEQUENCE [LARGE SCALE GENOMIC DNA]</scope>
    <source>
        <strain evidence="9">108B</strain>
    </source>
</reference>
<keyword evidence="5 7" id="KW-1133">Transmembrane helix</keyword>
<evidence type="ECO:0000313" key="8">
    <source>
        <dbReference type="EMBL" id="CEF42592.1"/>
    </source>
</evidence>
<feature type="transmembrane region" description="Helical" evidence="7">
    <location>
        <begin position="173"/>
        <end position="197"/>
    </location>
</feature>
<dbReference type="Pfam" id="PF04632">
    <property type="entry name" value="FUSC"/>
    <property type="match status" value="2"/>
</dbReference>
<dbReference type="PATRIC" id="fig|446692.3.peg.3555"/>
<feature type="transmembrane region" description="Helical" evidence="7">
    <location>
        <begin position="123"/>
        <end position="143"/>
    </location>
</feature>
<proteinExistence type="predicted"/>
<evidence type="ECO:0000256" key="2">
    <source>
        <dbReference type="ARBA" id="ARBA00022448"/>
    </source>
</evidence>
<evidence type="ECO:0000256" key="1">
    <source>
        <dbReference type="ARBA" id="ARBA00004651"/>
    </source>
</evidence>
<comment type="subcellular location">
    <subcellularLocation>
        <location evidence="1">Cell membrane</location>
        <topology evidence="1">Multi-pass membrane protein</topology>
    </subcellularLocation>
</comment>
<feature type="transmembrane region" description="Helical" evidence="7">
    <location>
        <begin position="99"/>
        <end position="117"/>
    </location>
</feature>
<feature type="transmembrane region" description="Helical" evidence="7">
    <location>
        <begin position="366"/>
        <end position="385"/>
    </location>
</feature>
<feature type="transmembrane region" description="Helical" evidence="7">
    <location>
        <begin position="397"/>
        <end position="416"/>
    </location>
</feature>
<dbReference type="PANTHER" id="PTHR30509:SF9">
    <property type="entry name" value="MULTIDRUG RESISTANCE PROTEIN MDTO"/>
    <property type="match status" value="1"/>
</dbReference>
<dbReference type="AlphaFoldDB" id="A0A0U5EZW0"/>
<dbReference type="EMBL" id="LN606600">
    <property type="protein sequence ID" value="CEF42592.1"/>
    <property type="molecule type" value="Genomic_DNA"/>
</dbReference>